<proteinExistence type="predicted"/>
<dbReference type="Gene3D" id="3.40.50.720">
    <property type="entry name" value="NAD(P)-binding Rossmann-like Domain"/>
    <property type="match status" value="1"/>
</dbReference>
<dbReference type="InterPro" id="IPR036291">
    <property type="entry name" value="NAD(P)-bd_dom_sf"/>
</dbReference>
<dbReference type="SUPFAM" id="SSF51735">
    <property type="entry name" value="NAD(P)-binding Rossmann-fold domains"/>
    <property type="match status" value="1"/>
</dbReference>
<protein>
    <recommendedName>
        <fullName evidence="3">6-phosphogluconate dehydrogenase NADP-binding domain-containing protein</fullName>
    </recommendedName>
</protein>
<accession>A0A0C9Z1Q6</accession>
<keyword evidence="2" id="KW-1185">Reference proteome</keyword>
<sequence length="129" mass="13314">MTTIAIVSAGAMGSAIAKRLVHAGCTIYTNLDGRSHAAHQRALDTGTINVPLPTLLSRSTWIVPQAKHSPLPSSSSGSNANTTSALPRAFVECNDVNPKMIPAGSINAGIVGTPPRDGWDPTFYACSGS</sequence>
<feature type="non-terminal residue" evidence="1">
    <location>
        <position position="129"/>
    </location>
</feature>
<evidence type="ECO:0008006" key="3">
    <source>
        <dbReference type="Google" id="ProtNLM"/>
    </source>
</evidence>
<organism evidence="1 2">
    <name type="scientific">Suillus luteus UH-Slu-Lm8-n1</name>
    <dbReference type="NCBI Taxonomy" id="930992"/>
    <lineage>
        <taxon>Eukaryota</taxon>
        <taxon>Fungi</taxon>
        <taxon>Dikarya</taxon>
        <taxon>Basidiomycota</taxon>
        <taxon>Agaricomycotina</taxon>
        <taxon>Agaricomycetes</taxon>
        <taxon>Agaricomycetidae</taxon>
        <taxon>Boletales</taxon>
        <taxon>Suillineae</taxon>
        <taxon>Suillaceae</taxon>
        <taxon>Suillus</taxon>
    </lineage>
</organism>
<dbReference type="AlphaFoldDB" id="A0A0C9Z1Q6"/>
<dbReference type="STRING" id="930992.A0A0C9Z1Q6"/>
<evidence type="ECO:0000313" key="2">
    <source>
        <dbReference type="Proteomes" id="UP000054485"/>
    </source>
</evidence>
<dbReference type="Proteomes" id="UP000054485">
    <property type="component" value="Unassembled WGS sequence"/>
</dbReference>
<reference evidence="2" key="2">
    <citation type="submission" date="2015-01" db="EMBL/GenBank/DDBJ databases">
        <title>Evolutionary Origins and Diversification of the Mycorrhizal Mutualists.</title>
        <authorList>
            <consortium name="DOE Joint Genome Institute"/>
            <consortium name="Mycorrhizal Genomics Consortium"/>
            <person name="Kohler A."/>
            <person name="Kuo A."/>
            <person name="Nagy L.G."/>
            <person name="Floudas D."/>
            <person name="Copeland A."/>
            <person name="Barry K.W."/>
            <person name="Cichocki N."/>
            <person name="Veneault-Fourrey C."/>
            <person name="LaButti K."/>
            <person name="Lindquist E.A."/>
            <person name="Lipzen A."/>
            <person name="Lundell T."/>
            <person name="Morin E."/>
            <person name="Murat C."/>
            <person name="Riley R."/>
            <person name="Ohm R."/>
            <person name="Sun H."/>
            <person name="Tunlid A."/>
            <person name="Henrissat B."/>
            <person name="Grigoriev I.V."/>
            <person name="Hibbett D.S."/>
            <person name="Martin F."/>
        </authorList>
    </citation>
    <scope>NUCLEOTIDE SEQUENCE [LARGE SCALE GENOMIC DNA]</scope>
    <source>
        <strain evidence="2">UH-Slu-Lm8-n1</strain>
    </source>
</reference>
<dbReference type="OrthoDB" id="9988102at2759"/>
<dbReference type="HOGENOM" id="CLU_101489_0_0_1"/>
<gene>
    <name evidence="1" type="ORF">CY34DRAFT_814591</name>
</gene>
<name>A0A0C9Z1Q6_9AGAM</name>
<evidence type="ECO:0000313" key="1">
    <source>
        <dbReference type="EMBL" id="KIK31430.1"/>
    </source>
</evidence>
<dbReference type="InParanoid" id="A0A0C9Z1Q6"/>
<dbReference type="EMBL" id="KN837007">
    <property type="protein sequence ID" value="KIK31430.1"/>
    <property type="molecule type" value="Genomic_DNA"/>
</dbReference>
<reference evidence="1 2" key="1">
    <citation type="submission" date="2014-04" db="EMBL/GenBank/DDBJ databases">
        <authorList>
            <consortium name="DOE Joint Genome Institute"/>
            <person name="Kuo A."/>
            <person name="Ruytinx J."/>
            <person name="Rineau F."/>
            <person name="Colpaert J."/>
            <person name="Kohler A."/>
            <person name="Nagy L.G."/>
            <person name="Floudas D."/>
            <person name="Copeland A."/>
            <person name="Barry K.W."/>
            <person name="Cichocki N."/>
            <person name="Veneault-Fourrey C."/>
            <person name="LaButti K."/>
            <person name="Lindquist E.A."/>
            <person name="Lipzen A."/>
            <person name="Lundell T."/>
            <person name="Morin E."/>
            <person name="Murat C."/>
            <person name="Sun H."/>
            <person name="Tunlid A."/>
            <person name="Henrissat B."/>
            <person name="Grigoriev I.V."/>
            <person name="Hibbett D.S."/>
            <person name="Martin F."/>
            <person name="Nordberg H.P."/>
            <person name="Cantor M.N."/>
            <person name="Hua S.X."/>
        </authorList>
    </citation>
    <scope>NUCLEOTIDE SEQUENCE [LARGE SCALE GENOMIC DNA]</scope>
    <source>
        <strain evidence="1 2">UH-Slu-Lm8-n1</strain>
    </source>
</reference>